<dbReference type="PANTHER" id="PTHR30266">
    <property type="entry name" value="MECHANOSENSITIVE CHANNEL MSCL"/>
    <property type="match status" value="1"/>
</dbReference>
<sequence>MSFIKEFKVFAVRGNVVDLAIAVIIGGAFGRIVTSLVNDIIMPPIGLLIGGVDFKDLMFVLREAYLDPSGVEINAVTINYGNFIQFIIDFLIIAFVIFLAIRAMSRLQKKEEAKPVIPPAPSREEKLLEEIRDLLKNR</sequence>
<dbReference type="InterPro" id="IPR019823">
    <property type="entry name" value="Mechanosensitive_channel_CS"/>
</dbReference>
<dbReference type="eggNOG" id="COG1970">
    <property type="taxonomic scope" value="Bacteria"/>
</dbReference>
<accession>A0A074KXL0</accession>
<keyword evidence="13" id="KW-1185">Reference proteome</keyword>
<keyword evidence="10 11" id="KW-0407">Ion channel</keyword>
<evidence type="ECO:0000313" key="13">
    <source>
        <dbReference type="Proteomes" id="UP000027821"/>
    </source>
</evidence>
<keyword evidence="9 11" id="KW-0472">Membrane</keyword>
<keyword evidence="4 11" id="KW-0813">Transport</keyword>
<dbReference type="SUPFAM" id="SSF81330">
    <property type="entry name" value="Gated mechanosensitive channel"/>
    <property type="match status" value="1"/>
</dbReference>
<dbReference type="GO" id="GO:0008381">
    <property type="term" value="F:mechanosensitive monoatomic ion channel activity"/>
    <property type="evidence" value="ECO:0007669"/>
    <property type="project" value="UniProtKB-UniRule"/>
</dbReference>
<dbReference type="GO" id="GO:0005886">
    <property type="term" value="C:plasma membrane"/>
    <property type="evidence" value="ECO:0007669"/>
    <property type="project" value="UniProtKB-SubCell"/>
</dbReference>
<dbReference type="EMBL" id="JMIH01000024">
    <property type="protein sequence ID" value="KEO72353.1"/>
    <property type="molecule type" value="Genomic_DNA"/>
</dbReference>
<dbReference type="FunFam" id="1.10.1200.120:FF:000001">
    <property type="entry name" value="Large-conductance mechanosensitive channel"/>
    <property type="match status" value="1"/>
</dbReference>
<evidence type="ECO:0000256" key="8">
    <source>
        <dbReference type="ARBA" id="ARBA00023065"/>
    </source>
</evidence>
<dbReference type="Pfam" id="PF01741">
    <property type="entry name" value="MscL"/>
    <property type="match status" value="1"/>
</dbReference>
<dbReference type="PANTHER" id="PTHR30266:SF2">
    <property type="entry name" value="LARGE-CONDUCTANCE MECHANOSENSITIVE CHANNEL"/>
    <property type="match status" value="1"/>
</dbReference>
<dbReference type="OrthoDB" id="9810350at2"/>
<feature type="transmembrane region" description="Helical" evidence="11">
    <location>
        <begin position="83"/>
        <end position="101"/>
    </location>
</feature>
<keyword evidence="8 11" id="KW-0406">Ion transport</keyword>
<evidence type="ECO:0000256" key="11">
    <source>
        <dbReference type="HAMAP-Rule" id="MF_00115"/>
    </source>
</evidence>
<evidence type="ECO:0000256" key="2">
    <source>
        <dbReference type="ARBA" id="ARBA00007254"/>
    </source>
</evidence>
<evidence type="ECO:0000256" key="4">
    <source>
        <dbReference type="ARBA" id="ARBA00022448"/>
    </source>
</evidence>
<evidence type="ECO:0000256" key="7">
    <source>
        <dbReference type="ARBA" id="ARBA00022989"/>
    </source>
</evidence>
<dbReference type="NCBIfam" id="NF001843">
    <property type="entry name" value="PRK00567.1-4"/>
    <property type="match status" value="1"/>
</dbReference>
<keyword evidence="6 11" id="KW-0812">Transmembrane</keyword>
<dbReference type="AlphaFoldDB" id="A0A074KXL0"/>
<dbReference type="PROSITE" id="PS01327">
    <property type="entry name" value="MSCL"/>
    <property type="match status" value="1"/>
</dbReference>
<protein>
    <recommendedName>
        <fullName evidence="11">Large-conductance mechanosensitive channel</fullName>
    </recommendedName>
</protein>
<dbReference type="InterPro" id="IPR001185">
    <property type="entry name" value="MS_channel"/>
</dbReference>
<comment type="similarity">
    <text evidence="2 11">Belongs to the MscL family.</text>
</comment>
<evidence type="ECO:0000256" key="5">
    <source>
        <dbReference type="ARBA" id="ARBA00022475"/>
    </source>
</evidence>
<comment type="subcellular location">
    <subcellularLocation>
        <location evidence="1 11">Cell membrane</location>
        <topology evidence="1 11">Multi-pass membrane protein</topology>
    </subcellularLocation>
</comment>
<evidence type="ECO:0000256" key="10">
    <source>
        <dbReference type="ARBA" id="ARBA00023303"/>
    </source>
</evidence>
<comment type="function">
    <text evidence="11">Channel that opens in response to stretch forces in the membrane lipid bilayer. May participate in the regulation of osmotic pressure changes within the cell.</text>
</comment>
<dbReference type="NCBIfam" id="NF010557">
    <property type="entry name" value="PRK13952.1"/>
    <property type="match status" value="1"/>
</dbReference>
<gene>
    <name evidence="11 12" type="primary">mscL</name>
    <name evidence="12" type="ORF">EL17_16535</name>
</gene>
<proteinExistence type="inferred from homology"/>
<organism evidence="12 13">
    <name type="scientific">Anditalea andensis</name>
    <dbReference type="NCBI Taxonomy" id="1048983"/>
    <lineage>
        <taxon>Bacteria</taxon>
        <taxon>Pseudomonadati</taxon>
        <taxon>Bacteroidota</taxon>
        <taxon>Cytophagia</taxon>
        <taxon>Cytophagales</taxon>
        <taxon>Cytophagaceae</taxon>
        <taxon>Anditalea</taxon>
    </lineage>
</organism>
<dbReference type="STRING" id="1048983.EL17_16535"/>
<dbReference type="HAMAP" id="MF_00115">
    <property type="entry name" value="MscL"/>
    <property type="match status" value="1"/>
</dbReference>
<keyword evidence="5 11" id="KW-1003">Cell membrane</keyword>
<dbReference type="NCBIfam" id="TIGR00220">
    <property type="entry name" value="mscL"/>
    <property type="match status" value="1"/>
</dbReference>
<dbReference type="InterPro" id="IPR036019">
    <property type="entry name" value="MscL_channel"/>
</dbReference>
<comment type="caution">
    <text evidence="12">The sequence shown here is derived from an EMBL/GenBank/DDBJ whole genome shotgun (WGS) entry which is preliminary data.</text>
</comment>
<dbReference type="PRINTS" id="PR01264">
    <property type="entry name" value="MECHCHANNEL"/>
</dbReference>
<comment type="subunit">
    <text evidence="3 11">Homopentamer.</text>
</comment>
<name>A0A074KXL0_9BACT</name>
<evidence type="ECO:0000256" key="3">
    <source>
        <dbReference type="ARBA" id="ARBA00011255"/>
    </source>
</evidence>
<dbReference type="Gene3D" id="1.10.1200.120">
    <property type="entry name" value="Large-conductance mechanosensitive channel, MscL, domain 1"/>
    <property type="match status" value="1"/>
</dbReference>
<dbReference type="RefSeq" id="WP_035076811.1">
    <property type="nucleotide sequence ID" value="NZ_JMIH01000024.1"/>
</dbReference>
<dbReference type="InterPro" id="IPR037673">
    <property type="entry name" value="MSC/AndL"/>
</dbReference>
<keyword evidence="7 11" id="KW-1133">Transmembrane helix</keyword>
<evidence type="ECO:0000313" key="12">
    <source>
        <dbReference type="EMBL" id="KEO72353.1"/>
    </source>
</evidence>
<dbReference type="Proteomes" id="UP000027821">
    <property type="component" value="Unassembled WGS sequence"/>
</dbReference>
<evidence type="ECO:0000256" key="9">
    <source>
        <dbReference type="ARBA" id="ARBA00023136"/>
    </source>
</evidence>
<feature type="transmembrane region" description="Helical" evidence="11">
    <location>
        <begin position="12"/>
        <end position="33"/>
    </location>
</feature>
<evidence type="ECO:0000256" key="1">
    <source>
        <dbReference type="ARBA" id="ARBA00004651"/>
    </source>
</evidence>
<reference evidence="12 13" key="1">
    <citation type="submission" date="2014-04" db="EMBL/GenBank/DDBJ databases">
        <title>Characterization and application of a salt tolerant electro-active bacterium.</title>
        <authorList>
            <person name="Yang L."/>
            <person name="Wei S."/>
            <person name="Tay Q.X.M."/>
        </authorList>
    </citation>
    <scope>NUCLEOTIDE SEQUENCE [LARGE SCALE GENOMIC DNA]</scope>
    <source>
        <strain evidence="12 13">LY1</strain>
    </source>
</reference>
<evidence type="ECO:0000256" key="6">
    <source>
        <dbReference type="ARBA" id="ARBA00022692"/>
    </source>
</evidence>